<dbReference type="SUPFAM" id="SSF103025">
    <property type="entry name" value="Folate-binding domain"/>
    <property type="match status" value="1"/>
</dbReference>
<evidence type="ECO:0000259" key="6">
    <source>
        <dbReference type="Pfam" id="PF08669"/>
    </source>
</evidence>
<dbReference type="GO" id="GO:0016491">
    <property type="term" value="F:oxidoreductase activity"/>
    <property type="evidence" value="ECO:0007669"/>
    <property type="project" value="UniProtKB-KW"/>
</dbReference>
<feature type="domain" description="FAD/NAD(P)-binding" evidence="5">
    <location>
        <begin position="166"/>
        <end position="431"/>
    </location>
</feature>
<dbReference type="InterPro" id="IPR041854">
    <property type="entry name" value="BFD-like_2Fe2S-bd_dom_sf"/>
</dbReference>
<dbReference type="SUPFAM" id="SSF51905">
    <property type="entry name" value="FAD/NAD(P)-binding domain"/>
    <property type="match status" value="1"/>
</dbReference>
<feature type="domain" description="SoxA A3" evidence="7">
    <location>
        <begin position="482"/>
        <end position="564"/>
    </location>
</feature>
<dbReference type="InterPro" id="IPR013977">
    <property type="entry name" value="GcvT_C"/>
</dbReference>
<keyword evidence="3" id="KW-0560">Oxidoreductase</keyword>
<dbReference type="Pfam" id="PF17806">
    <property type="entry name" value="SO_alpha_A3"/>
    <property type="match status" value="1"/>
</dbReference>
<evidence type="ECO:0000256" key="3">
    <source>
        <dbReference type="ARBA" id="ARBA00023002"/>
    </source>
</evidence>
<dbReference type="PANTHER" id="PTHR43757:SF2">
    <property type="entry name" value="AMINOMETHYLTRANSFERASE, MITOCHONDRIAL"/>
    <property type="match status" value="1"/>
</dbReference>
<evidence type="ECO:0000256" key="1">
    <source>
        <dbReference type="ARBA" id="ARBA00008609"/>
    </source>
</evidence>
<feature type="domain" description="Aminomethyltransferase C-terminal" evidence="6">
    <location>
        <begin position="862"/>
        <end position="944"/>
    </location>
</feature>
<dbReference type="KEGG" id="htr:EPV75_10280"/>
<dbReference type="PRINTS" id="PR00368">
    <property type="entry name" value="FADPNR"/>
</dbReference>
<dbReference type="Gene3D" id="3.50.50.60">
    <property type="entry name" value="FAD/NAD(P)-binding domain"/>
    <property type="match status" value="1"/>
</dbReference>
<sequence>MKLRLAPQPLEWIDRKAAVTFEFEGQPVKGFKGDVITSALWAEGTKVLGRSFKYHRRRGVMSLANHDVNALFQAEDRPNVRGDVVTPENGMSLTAVNTFGSLANDKGALVELIGKFLPVGFYYKAFYSPKFLFPKWERLIREMAGLGKVDTSWTEERKPKRYRHCDVAVIGAGPSGMAAAIQAAKQGVDVCLIDENPHIGGSLDYQFVNESAQTLNRHYLKETIESTPNIHVITSAYVAGYYGDHWLSVNTEEGLIKLSAQSVVVATGVFEQPAVFRNNDLPGVMNASAAQRLMTRYAVAPCAESVVLTANAEGYRAALDLHQNGLVVKAIIDTGRTEGEWVEQAKQAGMVVYENAEMVEALGRKHLEGVIFKTNGMEKRLLCDGLLMSVGWAPAGAPLYQAGAKFGYNATVEQLLPVTLPEGVFACGRINGVYDIENRIKDGEQAGLAAALYMKGQALPEVEDYRATEAHSHPYPIWAHPKGKEFVDFDEDIQIKDLKGAIAQGFDNIELMKRFSTIGMGPSQGKHSNMNGIRMLAKLTGKTIDQTGSTTARPMFHPTPVSHLGGMRFRPERLTPIHPFHEEENACFMEAGNWLRPEYYPTEMTREASIQAEVQAVRNYVGLIDVSTLGKLDVFGRDAGELMDRLYTMRMSNMAIGASRYALMVDDSGVVIDDGVAIRYSDEHFYVTTTTSTSDSAYRLIQKKVIEWGLKVTVLNRTGQIGAMNLAGPNSRKILEQLCDIDLSTEAFPYLAMRQGKMLGLDVTLIRVGFVGELGYEIHTDSQSALTIWKALMSAGQAYGIKPFGVEAQRLLRLEKGHIIVGQDTDGLTNPFEANMPWAVHFKKPYFLGKPSLVRLKETKMRTLVGFELLSDNPSDQPLESNLVIEADEMIGRVTSIGRSATLKKVIGLAMISTDYSMANNVLSIKLTDGRFVKAKVVKTPFYDPEGLMQKPDETAEGDAA</sequence>
<dbReference type="Gene3D" id="1.10.10.1100">
    <property type="entry name" value="BFD-like [2Fe-2S]-binding domain"/>
    <property type="match status" value="1"/>
</dbReference>
<evidence type="ECO:0000259" key="5">
    <source>
        <dbReference type="Pfam" id="PF07992"/>
    </source>
</evidence>
<dbReference type="SUPFAM" id="SSF101790">
    <property type="entry name" value="Aminomethyltransferase beta-barrel domain"/>
    <property type="match status" value="1"/>
</dbReference>
<dbReference type="Pfam" id="PF07992">
    <property type="entry name" value="Pyr_redox_2"/>
    <property type="match status" value="1"/>
</dbReference>
<evidence type="ECO:0000313" key="8">
    <source>
        <dbReference type="EMBL" id="QAB16026.1"/>
    </source>
</evidence>
<dbReference type="AlphaFoldDB" id="A0A410H569"/>
<dbReference type="InterPro" id="IPR036188">
    <property type="entry name" value="FAD/NAD-bd_sf"/>
</dbReference>
<proteinExistence type="inferred from homology"/>
<evidence type="ECO:0000313" key="9">
    <source>
        <dbReference type="Proteomes" id="UP000285478"/>
    </source>
</evidence>
<dbReference type="EMBL" id="CP035033">
    <property type="protein sequence ID" value="QAB16026.1"/>
    <property type="molecule type" value="Genomic_DNA"/>
</dbReference>
<organism evidence="8 9">
    <name type="scientific">Hydrogenovibrio thermophilus</name>
    <dbReference type="NCBI Taxonomy" id="265883"/>
    <lineage>
        <taxon>Bacteria</taxon>
        <taxon>Pseudomonadati</taxon>
        <taxon>Pseudomonadota</taxon>
        <taxon>Gammaproteobacteria</taxon>
        <taxon>Thiotrichales</taxon>
        <taxon>Piscirickettsiaceae</taxon>
        <taxon>Hydrogenovibrio</taxon>
    </lineage>
</organism>
<protein>
    <submittedName>
        <fullName evidence="8">FAD-dependent oxidoreductase</fullName>
    </submittedName>
</protein>
<accession>A0A410H569</accession>
<keyword evidence="2" id="KW-0032">Aminotransferase</keyword>
<dbReference type="InterPro" id="IPR042204">
    <property type="entry name" value="2Fe-2S-bd_N"/>
</dbReference>
<feature type="domain" description="GCVT N-terminal" evidence="4">
    <location>
        <begin position="577"/>
        <end position="844"/>
    </location>
</feature>
<dbReference type="InterPro" id="IPR041117">
    <property type="entry name" value="SoxA_A3"/>
</dbReference>
<dbReference type="RefSeq" id="WP_128385326.1">
    <property type="nucleotide sequence ID" value="NZ_CP035033.1"/>
</dbReference>
<dbReference type="InterPro" id="IPR023753">
    <property type="entry name" value="FAD/NAD-binding_dom"/>
</dbReference>
<evidence type="ECO:0000256" key="2">
    <source>
        <dbReference type="ARBA" id="ARBA00022576"/>
    </source>
</evidence>
<dbReference type="PRINTS" id="PR00469">
    <property type="entry name" value="PNDRDTASEII"/>
</dbReference>
<dbReference type="InterPro" id="IPR029043">
    <property type="entry name" value="GcvT/YgfZ_C"/>
</dbReference>
<dbReference type="Gene3D" id="3.30.1360.120">
    <property type="entry name" value="Probable tRNA modification gtpase trme, domain 1"/>
    <property type="match status" value="1"/>
</dbReference>
<dbReference type="InterPro" id="IPR027266">
    <property type="entry name" value="TrmE/GcvT-like"/>
</dbReference>
<gene>
    <name evidence="8" type="ORF">EPV75_10280</name>
</gene>
<dbReference type="Pfam" id="PF08669">
    <property type="entry name" value="GCV_T_C"/>
    <property type="match status" value="1"/>
</dbReference>
<dbReference type="Gene3D" id="3.10.20.440">
    <property type="entry name" value="2Fe-2S iron-sulphur cluster binding domain, sarcosine oxidase, alpha subunit, N-terminal domain"/>
    <property type="match status" value="1"/>
</dbReference>
<comment type="similarity">
    <text evidence="1">Belongs to the GcvT family.</text>
</comment>
<keyword evidence="2" id="KW-0808">Transferase</keyword>
<dbReference type="Proteomes" id="UP000285478">
    <property type="component" value="Chromosome"/>
</dbReference>
<keyword evidence="9" id="KW-1185">Reference proteome</keyword>
<evidence type="ECO:0000259" key="7">
    <source>
        <dbReference type="Pfam" id="PF17806"/>
    </source>
</evidence>
<name>A0A410H569_9GAMM</name>
<dbReference type="InterPro" id="IPR006222">
    <property type="entry name" value="GCVT_N"/>
</dbReference>
<dbReference type="InterPro" id="IPR028896">
    <property type="entry name" value="GcvT/YgfZ/DmdA"/>
</dbReference>
<dbReference type="Pfam" id="PF13510">
    <property type="entry name" value="Fer2_4"/>
    <property type="match status" value="1"/>
</dbReference>
<dbReference type="PANTHER" id="PTHR43757">
    <property type="entry name" value="AMINOMETHYLTRANSFERASE"/>
    <property type="match status" value="1"/>
</dbReference>
<dbReference type="Pfam" id="PF01571">
    <property type="entry name" value="GCV_T"/>
    <property type="match status" value="1"/>
</dbReference>
<reference evidence="8 9" key="1">
    <citation type="journal article" date="2018" name="Environ. Microbiol.">
        <title>Genomes of ubiquitous marine and hypersaline Hydrogenovibrio, Thiomicrorhabdus and Thiomicrospira spp. encode a diversity of mechanisms to sustain chemolithoautotrophy in heterogeneous environments.</title>
        <authorList>
            <person name="Scott K.M."/>
            <person name="Williams J."/>
            <person name="Porter C.M.B."/>
            <person name="Russel S."/>
            <person name="Harmer T.L."/>
            <person name="Paul J.H."/>
            <person name="Antonen K.M."/>
            <person name="Bridges M.K."/>
            <person name="Camper G.J."/>
            <person name="Campla C.K."/>
            <person name="Casella L.G."/>
            <person name="Chase E."/>
            <person name="Conrad J.W."/>
            <person name="Cruz M.C."/>
            <person name="Dunlap D.S."/>
            <person name="Duran L."/>
            <person name="Fahsbender E.M."/>
            <person name="Goldsmith D.B."/>
            <person name="Keeley R.F."/>
            <person name="Kondoff M.R."/>
            <person name="Kussy B.I."/>
            <person name="Lane M.K."/>
            <person name="Lawler S."/>
            <person name="Leigh B.A."/>
            <person name="Lewis C."/>
            <person name="Lostal L.M."/>
            <person name="Marking D."/>
            <person name="Mancera P.A."/>
            <person name="McClenthan E.C."/>
            <person name="McIntyre E.A."/>
            <person name="Mine J.A."/>
            <person name="Modi S."/>
            <person name="Moore B.D."/>
            <person name="Morgan W.A."/>
            <person name="Nelson K.M."/>
            <person name="Nguyen K.N."/>
            <person name="Ogburn N."/>
            <person name="Parrino D.G."/>
            <person name="Pedapudi A.D."/>
            <person name="Pelham R.P."/>
            <person name="Preece A.M."/>
            <person name="Rampersad E.A."/>
            <person name="Richardson J.C."/>
            <person name="Rodgers C.M."/>
            <person name="Schaffer B.L."/>
            <person name="Sheridan N.E."/>
            <person name="Solone M.R."/>
            <person name="Staley Z.R."/>
            <person name="Tabuchi M."/>
            <person name="Waide R.J."/>
            <person name="Wanjugi P.W."/>
            <person name="Young S."/>
            <person name="Clum A."/>
            <person name="Daum C."/>
            <person name="Huntemann M."/>
            <person name="Ivanova N."/>
            <person name="Kyrpides N."/>
            <person name="Mikhailova N."/>
            <person name="Palaniappan K."/>
            <person name="Pillay M."/>
            <person name="Reddy T.B.K."/>
            <person name="Shapiro N."/>
            <person name="Stamatis D."/>
            <person name="Varghese N."/>
            <person name="Woyke T."/>
            <person name="Boden R."/>
            <person name="Freyermuth S.K."/>
            <person name="Kerfeld C.A."/>
        </authorList>
    </citation>
    <scope>NUCLEOTIDE SEQUENCE [LARGE SCALE GENOMIC DNA]</scope>
    <source>
        <strain evidence="8 9">JR-2</strain>
    </source>
</reference>
<dbReference type="GO" id="GO:0008483">
    <property type="term" value="F:transaminase activity"/>
    <property type="evidence" value="ECO:0007669"/>
    <property type="project" value="UniProtKB-KW"/>
</dbReference>
<evidence type="ECO:0000259" key="4">
    <source>
        <dbReference type="Pfam" id="PF01571"/>
    </source>
</evidence>